<feature type="region of interest" description="Disordered" evidence="9">
    <location>
        <begin position="953"/>
        <end position="1058"/>
    </location>
</feature>
<dbReference type="Gene3D" id="3.10.580.10">
    <property type="entry name" value="CBS-domain"/>
    <property type="match status" value="2"/>
</dbReference>
<proteinExistence type="predicted"/>
<dbReference type="CDD" id="cd03683">
    <property type="entry name" value="ClC_1_like"/>
    <property type="match status" value="1"/>
</dbReference>
<dbReference type="InterPro" id="IPR001807">
    <property type="entry name" value="ClC"/>
</dbReference>
<keyword evidence="5 10" id="KW-1133">Transmembrane helix</keyword>
<dbReference type="InterPro" id="IPR014743">
    <property type="entry name" value="Cl-channel_core"/>
</dbReference>
<dbReference type="PANTHER" id="PTHR45720">
    <property type="entry name" value="CHLORIDE CHANNEL PROTEIN 2"/>
    <property type="match status" value="1"/>
</dbReference>
<feature type="region of interest" description="Disordered" evidence="9">
    <location>
        <begin position="837"/>
        <end position="882"/>
    </location>
</feature>
<dbReference type="OrthoDB" id="4564at2759"/>
<dbReference type="Proteomes" id="UP000694843">
    <property type="component" value="Unplaced"/>
</dbReference>
<feature type="transmembrane region" description="Helical" evidence="10">
    <location>
        <begin position="290"/>
        <end position="312"/>
    </location>
</feature>
<dbReference type="Pfam" id="PF00654">
    <property type="entry name" value="Voltage_CLC"/>
    <property type="match status" value="1"/>
</dbReference>
<dbReference type="PANTHER" id="PTHR45720:SF10">
    <property type="entry name" value="CHLORIDE CHANNEL PROTEIN 2"/>
    <property type="match status" value="1"/>
</dbReference>
<evidence type="ECO:0000256" key="5">
    <source>
        <dbReference type="ARBA" id="ARBA00022989"/>
    </source>
</evidence>
<dbReference type="KEGG" id="hazt:108677668"/>
<keyword evidence="6" id="KW-0406">Ion transport</keyword>
<dbReference type="OMA" id="RINSDLM"/>
<feature type="compositionally biased region" description="Polar residues" evidence="9">
    <location>
        <begin position="736"/>
        <end position="760"/>
    </location>
</feature>
<evidence type="ECO:0000313" key="12">
    <source>
        <dbReference type="RefSeq" id="XP_018021413.1"/>
    </source>
</evidence>
<dbReference type="FunFam" id="1.10.3080.10:FF:000012">
    <property type="entry name" value="Chloride channel K"/>
    <property type="match status" value="1"/>
</dbReference>
<keyword evidence="2" id="KW-0813">Transport</keyword>
<name>A0A8B7P5T5_HYAAZ</name>
<feature type="transmembrane region" description="Helical" evidence="10">
    <location>
        <begin position="444"/>
        <end position="468"/>
    </location>
</feature>
<gene>
    <name evidence="12" type="primary">LOC108677668</name>
</gene>
<dbReference type="GO" id="GO:0005247">
    <property type="term" value="F:voltage-gated chloride channel activity"/>
    <property type="evidence" value="ECO:0007669"/>
    <property type="project" value="TreeGrafter"/>
</dbReference>
<dbReference type="SUPFAM" id="SSF54631">
    <property type="entry name" value="CBS-domain pair"/>
    <property type="match status" value="2"/>
</dbReference>
<keyword evidence="4" id="KW-0677">Repeat</keyword>
<feature type="transmembrane region" description="Helical" evidence="10">
    <location>
        <begin position="106"/>
        <end position="129"/>
    </location>
</feature>
<dbReference type="GO" id="GO:0005886">
    <property type="term" value="C:plasma membrane"/>
    <property type="evidence" value="ECO:0007669"/>
    <property type="project" value="TreeGrafter"/>
</dbReference>
<reference evidence="12" key="1">
    <citation type="submission" date="2025-08" db="UniProtKB">
        <authorList>
            <consortium name="RefSeq"/>
        </authorList>
    </citation>
    <scope>IDENTIFICATION</scope>
    <source>
        <tissue evidence="12">Whole organism</tissue>
    </source>
</reference>
<evidence type="ECO:0000256" key="3">
    <source>
        <dbReference type="ARBA" id="ARBA00022692"/>
    </source>
</evidence>
<dbReference type="GeneID" id="108677668"/>
<dbReference type="FunFam" id="3.10.580.10:FF:000032">
    <property type="entry name" value="Chloride channel protein"/>
    <property type="match status" value="1"/>
</dbReference>
<evidence type="ECO:0000256" key="8">
    <source>
        <dbReference type="ARBA" id="ARBA00023214"/>
    </source>
</evidence>
<feature type="region of interest" description="Disordered" evidence="9">
    <location>
        <begin position="781"/>
        <end position="801"/>
    </location>
</feature>
<dbReference type="PRINTS" id="PR00762">
    <property type="entry name" value="CLCHANNEL"/>
</dbReference>
<feature type="transmembrane region" description="Helical" evidence="10">
    <location>
        <begin position="547"/>
        <end position="566"/>
    </location>
</feature>
<feature type="transmembrane region" description="Helical" evidence="10">
    <location>
        <begin position="149"/>
        <end position="175"/>
    </location>
</feature>
<evidence type="ECO:0000313" key="11">
    <source>
        <dbReference type="Proteomes" id="UP000694843"/>
    </source>
</evidence>
<keyword evidence="8" id="KW-0868">Chloride</keyword>
<keyword evidence="11" id="KW-1185">Reference proteome</keyword>
<dbReference type="AlphaFoldDB" id="A0A8B7P5T5"/>
<evidence type="ECO:0000256" key="2">
    <source>
        <dbReference type="ARBA" id="ARBA00022448"/>
    </source>
</evidence>
<feature type="transmembrane region" description="Helical" evidence="10">
    <location>
        <begin position="336"/>
        <end position="356"/>
    </location>
</feature>
<dbReference type="RefSeq" id="XP_018021413.1">
    <property type="nucleotide sequence ID" value="XM_018165924.1"/>
</dbReference>
<feature type="compositionally biased region" description="Polar residues" evidence="9">
    <location>
        <begin position="858"/>
        <end position="870"/>
    </location>
</feature>
<dbReference type="InterPro" id="IPR050970">
    <property type="entry name" value="Cl_channel_volt-gated"/>
</dbReference>
<accession>A0A8B7P5T5</accession>
<protein>
    <submittedName>
        <fullName evidence="12">Chloride channel protein 2</fullName>
    </submittedName>
</protein>
<sequence>MSRLQVTASRWLFGMNSHREIPATISIVSNDAVLCGVSRKMYGKYRKELSEFAKQEAKLAKKEAKRLQKIDPTGLRPRRNWLRRWAASGRHGGWKFFTNFVRKGDWAFLLSLGMTVACISLFMDMGIATCNKAQLWAYSELTTGVFQKYIAWVTLPVMLVLFSASFTQFVAPQAIGSGIPEMKTIMRGVVLKEYLTWRTLVAKLVGLTATLGSGLPLGKVGPFVHIASMVATQLRSVFSSLQGVSLNESRKTEMLAAAAAVGVASAFSAPIGGVLFSIEVTAEYFAVRNYWRGFFAAVCGSVMFRLLAVFYYGQETFTALFKTNFKSDFPFDLKEIFAYMFLGLVCGLLGALFVFVHRNYVLFMRRNKKVKNFLQKYRLMYPCLVTLVYSSLTFPLGYGQFVAGELSTPRQVMDLFSNFSWVSEQHSPEQFEIVQHWRTPWTGIFVNLVLYSVFIFFWLVVASTLPIPAGVTIPFLKIGAAIGRILGEFMAYVNPTGIGSGALVHSVIPGAYSVAGAAAFAGATTHTISTSVILFELTGQITHLAPVMIAVLTANAVAILLQPSIYDSIILIKNLPYLPEILTSASDAYDIFVERFMVRKVKYIYHGITYKQLKDTLLASGKISSLPLVDSPTSMILLGSIQRDALISLLQAKLEQCRDTGQFSAAWKLAIKKAQEAQPSRKTSIKNVFDFTSRSSSTLNKLKNVPRMRRRSSSLEDLRVLRKSIKSRPLNSGLSAQLEKVTNASSVPSTDTLTSTSPRLQSLKSLSSSSLKSLMPECVRNSASENSVEHRLKSKSMAEVENDSTIALSGSPSTISPHQMATEHAAPGIKETFSLPNLAKISPPDQPIQPDEPKSELTQRSTGGSHGSSVHQDDKKPELVRKNSRFAVTRVLSPIDTSSGAANETEYASGVSDAPAFSIGVPSVNPEKKLDPEADIATTIDNLLEEAHKKAQAVDTNFSKAPTNLENSPTDKDGNLAAHHNGSATHSTPGTGSCVVTVSNEEHSQENRHQRRKKNSERSMQPRRSILKKTAINARESDDHSSNSTLQRGPTYATYHGDTSKNWRTAVDALRRKMMPNDTPTGSIKSNLSLRWKQVMEQSALEQSKFEEKVYKETVDFSTCPIDPSPFQLVESTSLIKVHSLFSLLGQNHAYVTVLGRLIGVVALKELRAAIEAINNGTPQPNDDVGPDEGVDVNDEESNVALMAQNLRLGKTEGYSEHDTGNRR</sequence>
<feature type="compositionally biased region" description="Basic and acidic residues" evidence="9">
    <location>
        <begin position="871"/>
        <end position="881"/>
    </location>
</feature>
<dbReference type="Gene3D" id="1.10.3080.10">
    <property type="entry name" value="Clc chloride channel"/>
    <property type="match status" value="1"/>
</dbReference>
<evidence type="ECO:0000256" key="4">
    <source>
        <dbReference type="ARBA" id="ARBA00022737"/>
    </source>
</evidence>
<feature type="compositionally biased region" description="Acidic residues" evidence="9">
    <location>
        <begin position="1185"/>
        <end position="1197"/>
    </location>
</feature>
<feature type="transmembrane region" description="Helical" evidence="10">
    <location>
        <begin position="254"/>
        <end position="278"/>
    </location>
</feature>
<evidence type="ECO:0000256" key="9">
    <source>
        <dbReference type="SAM" id="MobiDB-lite"/>
    </source>
</evidence>
<feature type="compositionally biased region" description="Polar residues" evidence="9">
    <location>
        <begin position="982"/>
        <end position="999"/>
    </location>
</feature>
<feature type="transmembrane region" description="Helical" evidence="10">
    <location>
        <begin position="377"/>
        <end position="398"/>
    </location>
</feature>
<evidence type="ECO:0000256" key="7">
    <source>
        <dbReference type="ARBA" id="ARBA00023136"/>
    </source>
</evidence>
<feature type="region of interest" description="Disordered" evidence="9">
    <location>
        <begin position="1175"/>
        <end position="1197"/>
    </location>
</feature>
<keyword evidence="7 10" id="KW-0472">Membrane</keyword>
<evidence type="ECO:0000256" key="6">
    <source>
        <dbReference type="ARBA" id="ARBA00023065"/>
    </source>
</evidence>
<evidence type="ECO:0000256" key="10">
    <source>
        <dbReference type="SAM" id="Phobius"/>
    </source>
</evidence>
<evidence type="ECO:0000256" key="1">
    <source>
        <dbReference type="ARBA" id="ARBA00004141"/>
    </source>
</evidence>
<dbReference type="SUPFAM" id="SSF81340">
    <property type="entry name" value="Clc chloride channel"/>
    <property type="match status" value="1"/>
</dbReference>
<keyword evidence="3 10" id="KW-0812">Transmembrane</keyword>
<dbReference type="InterPro" id="IPR046342">
    <property type="entry name" value="CBS_dom_sf"/>
</dbReference>
<feature type="compositionally biased region" description="Polar residues" evidence="9">
    <location>
        <begin position="954"/>
        <end position="968"/>
    </location>
</feature>
<comment type="subcellular location">
    <subcellularLocation>
        <location evidence="1">Membrane</location>
        <topology evidence="1">Multi-pass membrane protein</topology>
    </subcellularLocation>
</comment>
<organism evidence="11 12">
    <name type="scientific">Hyalella azteca</name>
    <name type="common">Amphipod</name>
    <dbReference type="NCBI Taxonomy" id="294128"/>
    <lineage>
        <taxon>Eukaryota</taxon>
        <taxon>Metazoa</taxon>
        <taxon>Ecdysozoa</taxon>
        <taxon>Arthropoda</taxon>
        <taxon>Crustacea</taxon>
        <taxon>Multicrustacea</taxon>
        <taxon>Malacostraca</taxon>
        <taxon>Eumalacostraca</taxon>
        <taxon>Peracarida</taxon>
        <taxon>Amphipoda</taxon>
        <taxon>Senticaudata</taxon>
        <taxon>Talitrida</taxon>
        <taxon>Talitroidea</taxon>
        <taxon>Hyalellidae</taxon>
        <taxon>Hyalella</taxon>
    </lineage>
</organism>
<feature type="region of interest" description="Disordered" evidence="9">
    <location>
        <begin position="736"/>
        <end position="768"/>
    </location>
</feature>